<organism evidence="2 3">
    <name type="scientific">Pluralibacter gergoviae</name>
    <name type="common">Enterobacter gergoviae</name>
    <dbReference type="NCBI Taxonomy" id="61647"/>
    <lineage>
        <taxon>Bacteria</taxon>
        <taxon>Pseudomonadati</taxon>
        <taxon>Pseudomonadota</taxon>
        <taxon>Gammaproteobacteria</taxon>
        <taxon>Enterobacterales</taxon>
        <taxon>Enterobacteriaceae</taxon>
        <taxon>Pluralibacter</taxon>
    </lineage>
</organism>
<keyword evidence="1" id="KW-0812">Transmembrane</keyword>
<comment type="caution">
    <text evidence="2">The sequence shown here is derived from an EMBL/GenBank/DDBJ whole genome shotgun (WGS) entry which is preliminary data.</text>
</comment>
<gene>
    <name evidence="2" type="ORF">ABW06_09625</name>
</gene>
<dbReference type="Proteomes" id="UP000036196">
    <property type="component" value="Unassembled WGS sequence"/>
</dbReference>
<keyword evidence="3" id="KW-1185">Reference proteome</keyword>
<evidence type="ECO:0000313" key="2">
    <source>
        <dbReference type="EMBL" id="KMK14119.1"/>
    </source>
</evidence>
<dbReference type="RefSeq" id="WP_048278826.1">
    <property type="nucleotide sequence ID" value="NZ_LDZF01000008.1"/>
</dbReference>
<feature type="transmembrane region" description="Helical" evidence="1">
    <location>
        <begin position="12"/>
        <end position="42"/>
    </location>
</feature>
<protein>
    <submittedName>
        <fullName evidence="2">Uncharacterized protein</fullName>
    </submittedName>
</protein>
<accession>A0A0J5M2F7</accession>
<feature type="transmembrane region" description="Helical" evidence="1">
    <location>
        <begin position="48"/>
        <end position="65"/>
    </location>
</feature>
<evidence type="ECO:0000313" key="3">
    <source>
        <dbReference type="Proteomes" id="UP000036196"/>
    </source>
</evidence>
<evidence type="ECO:0000256" key="1">
    <source>
        <dbReference type="SAM" id="Phobius"/>
    </source>
</evidence>
<dbReference type="AlphaFoldDB" id="A0A0J5M2F7"/>
<dbReference type="EMBL" id="LDZF01000008">
    <property type="protein sequence ID" value="KMK14119.1"/>
    <property type="molecule type" value="Genomic_DNA"/>
</dbReference>
<name>A0A0J5M2F7_PLUGE</name>
<keyword evidence="1" id="KW-0472">Membrane</keyword>
<dbReference type="PATRIC" id="fig|61647.15.peg.5292"/>
<sequence>MMLKKAIRSIAIALCFSIVNMWFFIEPVIFIASVFFCISLSVAWPMKFVYMALSFLVVIVISKIINKLDIWRKSHIPHY</sequence>
<proteinExistence type="predicted"/>
<dbReference type="STRING" id="61647.LG71_22205"/>
<keyword evidence="1" id="KW-1133">Transmembrane helix</keyword>
<reference evidence="2 3" key="1">
    <citation type="submission" date="2015-05" db="EMBL/GenBank/DDBJ databases">
        <title>Genome sequences of Pluralibacter gergoviae.</title>
        <authorList>
            <person name="Greninger A.L."/>
            <person name="Miller S."/>
        </authorList>
    </citation>
    <scope>NUCLEOTIDE SEQUENCE [LARGE SCALE GENOMIC DNA]</scope>
    <source>
        <strain evidence="2 3">JS81F13</strain>
    </source>
</reference>